<organism evidence="2 3">
    <name type="scientific">Companilactobacillus nantensis DSM 16982</name>
    <dbReference type="NCBI Taxonomy" id="1423774"/>
    <lineage>
        <taxon>Bacteria</taxon>
        <taxon>Bacillati</taxon>
        <taxon>Bacillota</taxon>
        <taxon>Bacilli</taxon>
        <taxon>Lactobacillales</taxon>
        <taxon>Lactobacillaceae</taxon>
        <taxon>Companilactobacillus</taxon>
    </lineage>
</organism>
<keyword evidence="1" id="KW-0472">Membrane</keyword>
<dbReference type="PATRIC" id="fig|1423774.3.peg.1150"/>
<reference evidence="2 3" key="1">
    <citation type="journal article" date="2015" name="Genome Announc.">
        <title>Expanding the biotechnology potential of lactobacilli through comparative genomics of 213 strains and associated genera.</title>
        <authorList>
            <person name="Sun Z."/>
            <person name="Harris H.M."/>
            <person name="McCann A."/>
            <person name="Guo C."/>
            <person name="Argimon S."/>
            <person name="Zhang W."/>
            <person name="Yang X."/>
            <person name="Jeffery I.B."/>
            <person name="Cooney J.C."/>
            <person name="Kagawa T.F."/>
            <person name="Liu W."/>
            <person name="Song Y."/>
            <person name="Salvetti E."/>
            <person name="Wrobel A."/>
            <person name="Rasinkangas P."/>
            <person name="Parkhill J."/>
            <person name="Rea M.C."/>
            <person name="O'Sullivan O."/>
            <person name="Ritari J."/>
            <person name="Douillard F.P."/>
            <person name="Paul Ross R."/>
            <person name="Yang R."/>
            <person name="Briner A.E."/>
            <person name="Felis G.E."/>
            <person name="de Vos W.M."/>
            <person name="Barrangou R."/>
            <person name="Klaenhammer T.R."/>
            <person name="Caufield P.W."/>
            <person name="Cui Y."/>
            <person name="Zhang H."/>
            <person name="O'Toole P.W."/>
        </authorList>
    </citation>
    <scope>NUCLEOTIDE SEQUENCE [LARGE SCALE GENOMIC DNA]</scope>
    <source>
        <strain evidence="2 3">DSM 16982</strain>
    </source>
</reference>
<evidence type="ECO:0008006" key="4">
    <source>
        <dbReference type="Google" id="ProtNLM"/>
    </source>
</evidence>
<sequence>MYDSFFHAERIYEIRLAFQQQTLPAWINYNTFFHTGQAINGMYPDFTLYPFVRLTNFLTPIHQIIAIKSLIIMATYLVSFITLNKYFDSTNAAFSATIFVLSGGILKDLINEMQTGTSLAMIVAFPLVFCLKDAVESKKIDFKLILEIALLMTFVVNSHLLSIVAISMIVGICWLINLIWKRNFISIVNLGLAALGTIVLSWPIIYRVVKISSTGLNAPFSQGRIESYSLFNFLSGAAWNTKNSISYAAILLLALTIIFLNKKQLTNIVTWFVVEAVIVIFCTNLVPWNLLSNVPIINNFQNSSWRFALYLSVIPVIIFLINFHGKRARLILLLVTILSYGMAFRAAYNAQYQYTAGFPVLTQYSTEDIPTEGVAKLTSTGINSDRITRTLIPDYSPATVKVKDNSNGFSFSDENVETLSHHLAIIDGKKIPMEYSGDSNATILTGTNIPKGTVTLPFFYYKSLNYDVTVNGQKVNIDSSSKGLIKISNKSKQKKLTVKIHQKLPMTYLLITIFLTALYLWGLYVVFGKWNK</sequence>
<evidence type="ECO:0000313" key="2">
    <source>
        <dbReference type="EMBL" id="KRM15685.1"/>
    </source>
</evidence>
<feature type="transmembrane region" description="Helical" evidence="1">
    <location>
        <begin position="244"/>
        <end position="261"/>
    </location>
</feature>
<comment type="caution">
    <text evidence="2">The sequence shown here is derived from an EMBL/GenBank/DDBJ whole genome shotgun (WGS) entry which is preliminary data.</text>
</comment>
<feature type="transmembrane region" description="Helical" evidence="1">
    <location>
        <begin position="162"/>
        <end position="180"/>
    </location>
</feature>
<feature type="transmembrane region" description="Helical" evidence="1">
    <location>
        <begin position="187"/>
        <end position="206"/>
    </location>
</feature>
<proteinExistence type="predicted"/>
<gene>
    <name evidence="2" type="ORF">FD31_GL001105</name>
</gene>
<keyword evidence="1" id="KW-0812">Transmembrane</keyword>
<evidence type="ECO:0000313" key="3">
    <source>
        <dbReference type="Proteomes" id="UP000051302"/>
    </source>
</evidence>
<feature type="transmembrane region" description="Helical" evidence="1">
    <location>
        <begin position="330"/>
        <end position="348"/>
    </location>
</feature>
<dbReference type="EMBL" id="AZFV01000020">
    <property type="protein sequence ID" value="KRM15685.1"/>
    <property type="molecule type" value="Genomic_DNA"/>
</dbReference>
<keyword evidence="3" id="KW-1185">Reference proteome</keyword>
<feature type="transmembrane region" description="Helical" evidence="1">
    <location>
        <begin position="506"/>
        <end position="527"/>
    </location>
</feature>
<evidence type="ECO:0000256" key="1">
    <source>
        <dbReference type="SAM" id="Phobius"/>
    </source>
</evidence>
<feature type="transmembrane region" description="Helical" evidence="1">
    <location>
        <begin position="307"/>
        <end position="323"/>
    </location>
</feature>
<accession>A0A0R1WDU9</accession>
<protein>
    <recommendedName>
        <fullName evidence="4">Membrane protein 6-pyruvoyl-tetrahydropterin synthase-related domain-containing protein</fullName>
    </recommendedName>
</protein>
<feature type="transmembrane region" description="Helical" evidence="1">
    <location>
        <begin position="113"/>
        <end position="131"/>
    </location>
</feature>
<dbReference type="Proteomes" id="UP000051302">
    <property type="component" value="Unassembled WGS sequence"/>
</dbReference>
<dbReference type="AlphaFoldDB" id="A0A0R1WDU9"/>
<feature type="transmembrane region" description="Helical" evidence="1">
    <location>
        <begin position="268"/>
        <end position="287"/>
    </location>
</feature>
<keyword evidence="1" id="KW-1133">Transmembrane helix</keyword>
<feature type="transmembrane region" description="Helical" evidence="1">
    <location>
        <begin position="61"/>
        <end position="83"/>
    </location>
</feature>
<dbReference type="STRING" id="1423774.FD31_GL001105"/>
<name>A0A0R1WDU9_9LACO</name>